<evidence type="ECO:0000313" key="5">
    <source>
        <dbReference type="EMBL" id="KKP71482.1"/>
    </source>
</evidence>
<name>A0A0G0EWG6_9BACT</name>
<keyword evidence="2" id="KW-0472">Membrane</keyword>
<evidence type="ECO:0000259" key="4">
    <source>
        <dbReference type="Pfam" id="PF20990"/>
    </source>
</evidence>
<keyword evidence="2" id="KW-1133">Transmembrane helix</keyword>
<feature type="transmembrane region" description="Helical" evidence="2">
    <location>
        <begin position="350"/>
        <end position="372"/>
    </location>
</feature>
<feature type="compositionally biased region" description="Gly residues" evidence="1">
    <location>
        <begin position="486"/>
        <end position="503"/>
    </location>
</feature>
<evidence type="ECO:0008006" key="7">
    <source>
        <dbReference type="Google" id="ProtNLM"/>
    </source>
</evidence>
<organism evidence="5 6">
    <name type="scientific">Candidatus Roizmanbacteria bacterium GW2011_GWA2_35_19</name>
    <dbReference type="NCBI Taxonomy" id="1618478"/>
    <lineage>
        <taxon>Bacteria</taxon>
        <taxon>Candidatus Roizmaniibacteriota</taxon>
    </lineage>
</organism>
<evidence type="ECO:0000259" key="3">
    <source>
        <dbReference type="Pfam" id="PF09972"/>
    </source>
</evidence>
<accession>A0A0G0EWG6</accession>
<dbReference type="AlphaFoldDB" id="A0A0G0EWG6"/>
<feature type="transmembrane region" description="Helical" evidence="2">
    <location>
        <begin position="153"/>
        <end position="175"/>
    </location>
</feature>
<dbReference type="InterPro" id="IPR048389">
    <property type="entry name" value="YciQ-like_C"/>
</dbReference>
<dbReference type="Proteomes" id="UP000034457">
    <property type="component" value="Unassembled WGS sequence"/>
</dbReference>
<sequence length="503" mass="55945">MTLGILVGTEFTETLTILRLKIGDANRTVTGIHKYVISYRVSGALTYFSDHDELYWNITGNGWDVPIAFARAMITLPEKLTDGVNLKCFTGGYGSTQSDCQFNKVQGVLVFDTKNYLMANSGISVVVGFPKNIVAVLEAKEFIAFFDTLLGRLITWLLGLLALIWYVGLPGFIIFKWFKHGRDPKGIIGITTAWYDPPKTPDGSRFLTPGEVGTLGDETVDMKDISSTIIDLARRGHIKIEERKKGDFYLIKSHLEPFDFSQDKLRERSSPDVTSGRNASLDFSPLARNDNELLSFERLLIDKFFKLKNEIRLKGENLASEVQEVTNALYENVVNIKLFPKNPQSIRTGYYILAGIALFTGNFFLAIVAFVFGRVMPRKTVEGVNAYNVSKSLKNFLTTQQRQLEFQADKQLMFEKLLPFAIAFGVERIWAKRFESMNISAPSWYQSYDRGRFNSVIFVNSMNSSMKSFATAATPVRSSTGHSSGFSGGFSGGGGGGGGGGSW</sequence>
<evidence type="ECO:0000313" key="6">
    <source>
        <dbReference type="Proteomes" id="UP000034457"/>
    </source>
</evidence>
<dbReference type="Pfam" id="PF20990">
    <property type="entry name" value="DUF2207_C"/>
    <property type="match status" value="1"/>
</dbReference>
<dbReference type="Pfam" id="PF09972">
    <property type="entry name" value="DUF2207"/>
    <property type="match status" value="1"/>
</dbReference>
<gene>
    <name evidence="5" type="ORF">UR68_C0035G0007</name>
</gene>
<dbReference type="InterPro" id="IPR018702">
    <property type="entry name" value="DUF2207"/>
</dbReference>
<comment type="caution">
    <text evidence="5">The sequence shown here is derived from an EMBL/GenBank/DDBJ whole genome shotgun (WGS) entry which is preliminary data.</text>
</comment>
<keyword evidence="2" id="KW-0812">Transmembrane</keyword>
<evidence type="ECO:0000256" key="1">
    <source>
        <dbReference type="SAM" id="MobiDB-lite"/>
    </source>
</evidence>
<reference evidence="5 6" key="1">
    <citation type="journal article" date="2015" name="Nature">
        <title>rRNA introns, odd ribosomes, and small enigmatic genomes across a large radiation of phyla.</title>
        <authorList>
            <person name="Brown C.T."/>
            <person name="Hug L.A."/>
            <person name="Thomas B.C."/>
            <person name="Sharon I."/>
            <person name="Castelle C.J."/>
            <person name="Singh A."/>
            <person name="Wilkins M.J."/>
            <person name="Williams K.H."/>
            <person name="Banfield J.F."/>
        </authorList>
    </citation>
    <scope>NUCLEOTIDE SEQUENCE [LARGE SCALE GENOMIC DNA]</scope>
</reference>
<protein>
    <recommendedName>
        <fullName evidence="7">DUF2207 domain-containing protein</fullName>
    </recommendedName>
</protein>
<feature type="region of interest" description="Disordered" evidence="1">
    <location>
        <begin position="481"/>
        <end position="503"/>
    </location>
</feature>
<feature type="domain" description="Predicted membrane protein YciQ-like C-terminal" evidence="4">
    <location>
        <begin position="207"/>
        <end position="434"/>
    </location>
</feature>
<dbReference type="STRING" id="1618478.UR68_C0035G0007"/>
<feature type="domain" description="DUF2207" evidence="3">
    <location>
        <begin position="27"/>
        <end position="129"/>
    </location>
</feature>
<evidence type="ECO:0000256" key="2">
    <source>
        <dbReference type="SAM" id="Phobius"/>
    </source>
</evidence>
<dbReference type="EMBL" id="LBQC01000035">
    <property type="protein sequence ID" value="KKP71482.1"/>
    <property type="molecule type" value="Genomic_DNA"/>
</dbReference>
<proteinExistence type="predicted"/>